<evidence type="ECO:0008006" key="4">
    <source>
        <dbReference type="Google" id="ProtNLM"/>
    </source>
</evidence>
<keyword evidence="1" id="KW-0472">Membrane</keyword>
<name>A0A922D6Z6_CARIL</name>
<evidence type="ECO:0000256" key="1">
    <source>
        <dbReference type="SAM" id="Phobius"/>
    </source>
</evidence>
<dbReference type="AlphaFoldDB" id="A0A922D6Z6"/>
<organism evidence="2 3">
    <name type="scientific">Carya illinoinensis</name>
    <name type="common">Pecan</name>
    <dbReference type="NCBI Taxonomy" id="32201"/>
    <lineage>
        <taxon>Eukaryota</taxon>
        <taxon>Viridiplantae</taxon>
        <taxon>Streptophyta</taxon>
        <taxon>Embryophyta</taxon>
        <taxon>Tracheophyta</taxon>
        <taxon>Spermatophyta</taxon>
        <taxon>Magnoliopsida</taxon>
        <taxon>eudicotyledons</taxon>
        <taxon>Gunneridae</taxon>
        <taxon>Pentapetalae</taxon>
        <taxon>rosids</taxon>
        <taxon>fabids</taxon>
        <taxon>Fagales</taxon>
        <taxon>Juglandaceae</taxon>
        <taxon>Carya</taxon>
    </lineage>
</organism>
<feature type="transmembrane region" description="Helical" evidence="1">
    <location>
        <begin position="72"/>
        <end position="93"/>
    </location>
</feature>
<accession>A0A922D6Z6</accession>
<gene>
    <name evidence="2" type="ORF">I3842_15G080600</name>
</gene>
<evidence type="ECO:0000313" key="3">
    <source>
        <dbReference type="Proteomes" id="UP000811246"/>
    </source>
</evidence>
<keyword evidence="1" id="KW-1133">Transmembrane helix</keyword>
<feature type="transmembrane region" description="Helical" evidence="1">
    <location>
        <begin position="131"/>
        <end position="158"/>
    </location>
</feature>
<protein>
    <recommendedName>
        <fullName evidence="4">Transmembrane protein</fullName>
    </recommendedName>
</protein>
<comment type="caution">
    <text evidence="2">The sequence shown here is derived from an EMBL/GenBank/DDBJ whole genome shotgun (WGS) entry which is preliminary data.</text>
</comment>
<dbReference type="EMBL" id="CM031839">
    <property type="protein sequence ID" value="KAG6675059.1"/>
    <property type="molecule type" value="Genomic_DNA"/>
</dbReference>
<dbReference type="Proteomes" id="UP000811246">
    <property type="component" value="Chromosome 15"/>
</dbReference>
<sequence length="212" mass="23986">MPKRERGRGRDSVSVCEKPCRQDFIEICAVVPVLCFLQFWSSKIGLYRSCSAECFENKLIPSLPLVGPEKNLVQGFVIPSICCGLYLFVSLAVNNFSFTFAFPLCSRFRFRAEGESKQGCGSGFMSAEFNLLLIGALLQLCVLAISTLSALFALVFCWRMFLCCFRQRLNLVHRSVSMRLRSKRTCSGVKCFGAFHIKRFSFLFLFLRVGLT</sequence>
<keyword evidence="1" id="KW-0812">Transmembrane</keyword>
<reference evidence="2" key="1">
    <citation type="submission" date="2021-01" db="EMBL/GenBank/DDBJ databases">
        <authorList>
            <person name="Lovell J.T."/>
            <person name="Bentley N."/>
            <person name="Bhattarai G."/>
            <person name="Jenkins J.W."/>
            <person name="Sreedasyam A."/>
            <person name="Alarcon Y."/>
            <person name="Bock C."/>
            <person name="Boston L."/>
            <person name="Carlson J."/>
            <person name="Cervantes K."/>
            <person name="Clermont K."/>
            <person name="Krom N."/>
            <person name="Kubenka K."/>
            <person name="Mamidi S."/>
            <person name="Mattison C."/>
            <person name="Monteros M."/>
            <person name="Pisani C."/>
            <person name="Plott C."/>
            <person name="Rajasekar S."/>
            <person name="Rhein H.S."/>
            <person name="Rohla C."/>
            <person name="Song M."/>
            <person name="Hilaire R.S."/>
            <person name="Shu S."/>
            <person name="Wells L."/>
            <person name="Wang X."/>
            <person name="Webber J."/>
            <person name="Heerema R.J."/>
            <person name="Klein P."/>
            <person name="Conner P."/>
            <person name="Grauke L."/>
            <person name="Grimwood J."/>
            <person name="Schmutz J."/>
            <person name="Randall J.J."/>
        </authorList>
    </citation>
    <scope>NUCLEOTIDE SEQUENCE</scope>
    <source>
        <tissue evidence="2">Leaf</tissue>
    </source>
</reference>
<evidence type="ECO:0000313" key="2">
    <source>
        <dbReference type="EMBL" id="KAG6675059.1"/>
    </source>
</evidence>
<proteinExistence type="predicted"/>